<proteinExistence type="predicted"/>
<name>A0A3N1ZW28_9ACTN</name>
<sequence>MSEGSAAGLRGFDRVLAQESNVSNLLQELSELDPAPWRRLVGFAPTRVLREQRLHAAGSGRSLGNADVLLEGDGGQRALIEVKLGHVLSDDQRTRYTEWATSHDSPVFLLGLSTDRALVPEADPNWQFQALADVFRQWHDSSEEFTAQLADRCAATLAHWDAALTGVLGSDGEALSTIRERFLGQALTRRVGALVLERDPARVTRPSVTSGGGLPIIQAWAPLDVQGWRHVIAEMRWWKDMAGAELRFGVDYSDLPSTAAHRREAFDLATRLMSKMSRAALEAHLKSSGFPDPAQALGRHVPAKARGDWDAVIERGFRTKDNPGGVEGNRRSTRPPFAGDGTLRFEAVIALNLDRINAVDLTNLLDATLKYLVEGALDTNLERH</sequence>
<dbReference type="AlphaFoldDB" id="A0A3N1ZW28"/>
<reference evidence="1 2" key="1">
    <citation type="submission" date="2018-11" db="EMBL/GenBank/DDBJ databases">
        <title>Sequencing the genomes of 1000 actinobacteria strains.</title>
        <authorList>
            <person name="Klenk H.-P."/>
        </authorList>
    </citation>
    <scope>NUCLEOTIDE SEQUENCE [LARGE SCALE GENOMIC DNA]</scope>
    <source>
        <strain evidence="1 2">DSM 10546</strain>
    </source>
</reference>
<gene>
    <name evidence="1" type="ORF">EDD41_2315</name>
</gene>
<comment type="caution">
    <text evidence="1">The sequence shown here is derived from an EMBL/GenBank/DDBJ whole genome shotgun (WGS) entry which is preliminary data.</text>
</comment>
<evidence type="ECO:0000313" key="1">
    <source>
        <dbReference type="EMBL" id="ROR55064.1"/>
    </source>
</evidence>
<dbReference type="Proteomes" id="UP000275749">
    <property type="component" value="Unassembled WGS sequence"/>
</dbReference>
<dbReference type="EMBL" id="RKHG01000001">
    <property type="protein sequence ID" value="ROR55064.1"/>
    <property type="molecule type" value="Genomic_DNA"/>
</dbReference>
<organism evidence="1 2">
    <name type="scientific">Luteococcus japonicus</name>
    <dbReference type="NCBI Taxonomy" id="33984"/>
    <lineage>
        <taxon>Bacteria</taxon>
        <taxon>Bacillati</taxon>
        <taxon>Actinomycetota</taxon>
        <taxon>Actinomycetes</taxon>
        <taxon>Propionibacteriales</taxon>
        <taxon>Propionibacteriaceae</taxon>
        <taxon>Luteococcus</taxon>
    </lineage>
</organism>
<protein>
    <recommendedName>
        <fullName evidence="3">PD-(D/E)XK nuclease superfamily protein</fullName>
    </recommendedName>
</protein>
<accession>A0A3N1ZW28</accession>
<evidence type="ECO:0000313" key="2">
    <source>
        <dbReference type="Proteomes" id="UP000275749"/>
    </source>
</evidence>
<evidence type="ECO:0008006" key="3">
    <source>
        <dbReference type="Google" id="ProtNLM"/>
    </source>
</evidence>